<comment type="function">
    <text evidence="11 13">F(1)F(0) ATP synthase produces ATP from ADP in the presence of a proton or sodium gradient. F-type ATPases consist of two structural domains, F(1) containing the extramembraneous catalytic core and F(0) containing the membrane proton channel, linked together by a central stalk and a peripheral stalk. During catalysis, ATP synthesis in the catalytic domain of F(1) is coupled via a rotary mechanism of the central stalk subunits to proton translocation.</text>
</comment>
<proteinExistence type="inferred from homology"/>
<keyword evidence="8 13" id="KW-0406">Ion transport</keyword>
<keyword evidence="7 13" id="KW-1133">Transmembrane helix</keyword>
<dbReference type="CDD" id="cd06503">
    <property type="entry name" value="ATP-synt_Fo_b"/>
    <property type="match status" value="1"/>
</dbReference>
<dbReference type="HAMAP" id="MF_01398">
    <property type="entry name" value="ATP_synth_b_bprime"/>
    <property type="match status" value="1"/>
</dbReference>
<dbReference type="PANTHER" id="PTHR33445:SF1">
    <property type="entry name" value="ATP SYNTHASE SUBUNIT B"/>
    <property type="match status" value="1"/>
</dbReference>
<evidence type="ECO:0000313" key="17">
    <source>
        <dbReference type="Proteomes" id="UP000789845"/>
    </source>
</evidence>
<dbReference type="AlphaFoldDB" id="A0A9C7G6K2"/>
<comment type="function">
    <text evidence="13">Component of the F(0) channel, it forms part of the peripheral stalk, linking F(1) to F(0).</text>
</comment>
<organism evidence="16 17">
    <name type="scientific">Pseudoneobacillus rhizosphaerae</name>
    <dbReference type="NCBI Taxonomy" id="2880968"/>
    <lineage>
        <taxon>Bacteria</taxon>
        <taxon>Bacillati</taxon>
        <taxon>Bacillota</taxon>
        <taxon>Bacilli</taxon>
        <taxon>Bacillales</taxon>
        <taxon>Bacillaceae</taxon>
        <taxon>Pseudoneobacillus</taxon>
    </lineage>
</organism>
<evidence type="ECO:0000256" key="10">
    <source>
        <dbReference type="ARBA" id="ARBA00023310"/>
    </source>
</evidence>
<reference evidence="16" key="1">
    <citation type="submission" date="2021-10" db="EMBL/GenBank/DDBJ databases">
        <authorList>
            <person name="Criscuolo A."/>
        </authorList>
    </citation>
    <scope>NUCLEOTIDE SEQUENCE</scope>
    <source>
        <strain evidence="16">CIP111885</strain>
    </source>
</reference>
<evidence type="ECO:0000256" key="3">
    <source>
        <dbReference type="ARBA" id="ARBA00022475"/>
    </source>
</evidence>
<keyword evidence="5 13" id="KW-0812">Transmembrane</keyword>
<evidence type="ECO:0000256" key="13">
    <source>
        <dbReference type="HAMAP-Rule" id="MF_01398"/>
    </source>
</evidence>
<evidence type="ECO:0000256" key="12">
    <source>
        <dbReference type="ARBA" id="ARBA00037847"/>
    </source>
</evidence>
<dbReference type="GO" id="GO:0046933">
    <property type="term" value="F:proton-transporting ATP synthase activity, rotational mechanism"/>
    <property type="evidence" value="ECO:0007669"/>
    <property type="project" value="UniProtKB-UniRule"/>
</dbReference>
<keyword evidence="4 13" id="KW-0138">CF(0)</keyword>
<dbReference type="GO" id="GO:0005886">
    <property type="term" value="C:plasma membrane"/>
    <property type="evidence" value="ECO:0007669"/>
    <property type="project" value="UniProtKB-SubCell"/>
</dbReference>
<keyword evidence="9 13" id="KW-0472">Membrane</keyword>
<dbReference type="GO" id="GO:0045259">
    <property type="term" value="C:proton-transporting ATP synthase complex"/>
    <property type="evidence" value="ECO:0007669"/>
    <property type="project" value="UniProtKB-KW"/>
</dbReference>
<evidence type="ECO:0000256" key="11">
    <source>
        <dbReference type="ARBA" id="ARBA00025198"/>
    </source>
</evidence>
<sequence length="183" mass="20365">MKGVNERVLTSHFVLGAAETAHSGINGGDIVFQLVMFIILLALLKKFAWGPLMGIMKQREEHIAGEINAAEQSRQETSKLLAEQRELLKQARQEGQELIENARKQGDIQKEEIIVAARAESERIKESAKNEIEQHKQQAVAAIREQVASLSVLIASKVIEKELNAADQEKLISEYIQEAGEGR</sequence>
<feature type="coiled-coil region" evidence="15">
    <location>
        <begin position="67"/>
        <end position="145"/>
    </location>
</feature>
<dbReference type="SUPFAM" id="SSF81573">
    <property type="entry name" value="F1F0 ATP synthase subunit B, membrane domain"/>
    <property type="match status" value="1"/>
</dbReference>
<protein>
    <recommendedName>
        <fullName evidence="13">ATP synthase subunit b</fullName>
    </recommendedName>
    <alternativeName>
        <fullName evidence="13">ATP synthase F(0) sector subunit b</fullName>
    </alternativeName>
    <alternativeName>
        <fullName evidence="13">ATPase subunit I</fullName>
    </alternativeName>
    <alternativeName>
        <fullName evidence="13">F-type ATPase subunit b</fullName>
        <shortName evidence="13">F-ATPase subunit b</shortName>
    </alternativeName>
</protein>
<gene>
    <name evidence="13 16" type="primary">atpF</name>
    <name evidence="16" type="ORF">NEOCIP111885_00362</name>
</gene>
<dbReference type="InterPro" id="IPR050059">
    <property type="entry name" value="ATP_synthase_B_chain"/>
</dbReference>
<comment type="caution">
    <text evidence="16">The sequence shown here is derived from an EMBL/GenBank/DDBJ whole genome shotgun (WGS) entry which is preliminary data.</text>
</comment>
<evidence type="ECO:0000256" key="4">
    <source>
        <dbReference type="ARBA" id="ARBA00022547"/>
    </source>
</evidence>
<evidence type="ECO:0000256" key="1">
    <source>
        <dbReference type="ARBA" id="ARBA00005513"/>
    </source>
</evidence>
<dbReference type="EMBL" id="CAKJTG010000002">
    <property type="protein sequence ID" value="CAG9606674.1"/>
    <property type="molecule type" value="Genomic_DNA"/>
</dbReference>
<keyword evidence="17" id="KW-1185">Reference proteome</keyword>
<dbReference type="PANTHER" id="PTHR33445">
    <property type="entry name" value="ATP SYNTHASE SUBUNIT B', CHLOROPLASTIC"/>
    <property type="match status" value="1"/>
</dbReference>
<evidence type="ECO:0000256" key="14">
    <source>
        <dbReference type="RuleBase" id="RU003848"/>
    </source>
</evidence>
<feature type="transmembrane region" description="Helical" evidence="13">
    <location>
        <begin position="30"/>
        <end position="49"/>
    </location>
</feature>
<keyword evidence="6 13" id="KW-0375">Hydrogen ion transport</keyword>
<keyword evidence="15" id="KW-0175">Coiled coil</keyword>
<dbReference type="NCBIfam" id="TIGR01144">
    <property type="entry name" value="ATP_synt_b"/>
    <property type="match status" value="1"/>
</dbReference>
<dbReference type="InterPro" id="IPR005864">
    <property type="entry name" value="ATP_synth_F0_bsu_bac"/>
</dbReference>
<dbReference type="Proteomes" id="UP000789845">
    <property type="component" value="Unassembled WGS sequence"/>
</dbReference>
<evidence type="ECO:0000256" key="6">
    <source>
        <dbReference type="ARBA" id="ARBA00022781"/>
    </source>
</evidence>
<dbReference type="Pfam" id="PF00430">
    <property type="entry name" value="ATP-synt_B"/>
    <property type="match status" value="1"/>
</dbReference>
<accession>A0A9C7G6K2</accession>
<evidence type="ECO:0000256" key="15">
    <source>
        <dbReference type="SAM" id="Coils"/>
    </source>
</evidence>
<keyword evidence="2 13" id="KW-0813">Transport</keyword>
<comment type="subcellular location">
    <subcellularLocation>
        <location evidence="13">Cell membrane</location>
        <topology evidence="13">Single-pass membrane protein</topology>
    </subcellularLocation>
    <subcellularLocation>
        <location evidence="12">Endomembrane system</location>
        <topology evidence="12">Single-pass membrane protein</topology>
    </subcellularLocation>
</comment>
<dbReference type="InterPro" id="IPR028987">
    <property type="entry name" value="ATP_synth_B-like_membr_sf"/>
</dbReference>
<comment type="similarity">
    <text evidence="1 13 14">Belongs to the ATPase B chain family.</text>
</comment>
<evidence type="ECO:0000256" key="7">
    <source>
        <dbReference type="ARBA" id="ARBA00022989"/>
    </source>
</evidence>
<evidence type="ECO:0000313" key="16">
    <source>
        <dbReference type="EMBL" id="CAG9606674.1"/>
    </source>
</evidence>
<dbReference type="GO" id="GO:0012505">
    <property type="term" value="C:endomembrane system"/>
    <property type="evidence" value="ECO:0007669"/>
    <property type="project" value="UniProtKB-SubCell"/>
</dbReference>
<keyword evidence="3 13" id="KW-1003">Cell membrane</keyword>
<evidence type="ECO:0000256" key="9">
    <source>
        <dbReference type="ARBA" id="ARBA00023136"/>
    </source>
</evidence>
<evidence type="ECO:0000256" key="2">
    <source>
        <dbReference type="ARBA" id="ARBA00022448"/>
    </source>
</evidence>
<evidence type="ECO:0000256" key="5">
    <source>
        <dbReference type="ARBA" id="ARBA00022692"/>
    </source>
</evidence>
<dbReference type="Gene3D" id="1.20.5.620">
    <property type="entry name" value="F1F0 ATP synthase subunit B, membrane domain"/>
    <property type="match status" value="1"/>
</dbReference>
<keyword evidence="10 13" id="KW-0066">ATP synthesis</keyword>
<evidence type="ECO:0000256" key="8">
    <source>
        <dbReference type="ARBA" id="ARBA00023065"/>
    </source>
</evidence>
<comment type="subunit">
    <text evidence="13">F-type ATPases have 2 components, F(1) - the catalytic core - and F(0) - the membrane proton channel. F(1) has five subunits: alpha(3), beta(3), gamma(1), delta(1), epsilon(1). F(0) has three main subunits: a(1), b(2) and c(10-14). The alpha and beta chains form an alternating ring which encloses part of the gamma chain. F(1) is attached to F(0) by a central stalk formed by the gamma and epsilon chains, while a peripheral stalk is formed by the delta and b chains.</text>
</comment>
<name>A0A9C7G6K2_9BACI</name>
<dbReference type="GO" id="GO:0046961">
    <property type="term" value="F:proton-transporting ATPase activity, rotational mechanism"/>
    <property type="evidence" value="ECO:0007669"/>
    <property type="project" value="TreeGrafter"/>
</dbReference>
<dbReference type="InterPro" id="IPR002146">
    <property type="entry name" value="ATP_synth_b/b'su_bac/chlpt"/>
</dbReference>